<dbReference type="Proteomes" id="UP000612282">
    <property type="component" value="Unassembled WGS sequence"/>
</dbReference>
<reference evidence="2 3" key="1">
    <citation type="submission" date="2021-01" db="EMBL/GenBank/DDBJ databases">
        <title>Whole genome shotgun sequence of Actinoplanes couchii NBRC 106145.</title>
        <authorList>
            <person name="Komaki H."/>
            <person name="Tamura T."/>
        </authorList>
    </citation>
    <scope>NUCLEOTIDE SEQUENCE [LARGE SCALE GENOMIC DNA]</scope>
    <source>
        <strain evidence="2 3">NBRC 106145</strain>
    </source>
</reference>
<feature type="chain" id="PRO_5045394688" description="Chitinase" evidence="1">
    <location>
        <begin position="27"/>
        <end position="332"/>
    </location>
</feature>
<evidence type="ECO:0008006" key="4">
    <source>
        <dbReference type="Google" id="ProtNLM"/>
    </source>
</evidence>
<accession>A0ABQ3X631</accession>
<dbReference type="PANTHER" id="PTHR42976">
    <property type="entry name" value="BIFUNCTIONAL CHITINASE/LYSOZYME-RELATED"/>
    <property type="match status" value="1"/>
</dbReference>
<keyword evidence="1" id="KW-0732">Signal</keyword>
<gene>
    <name evidence="2" type="ORF">Aco03nite_023580</name>
</gene>
<feature type="signal peptide" evidence="1">
    <location>
        <begin position="1"/>
        <end position="26"/>
    </location>
</feature>
<protein>
    <recommendedName>
        <fullName evidence="4">Chitinase</fullName>
    </recommendedName>
</protein>
<evidence type="ECO:0000313" key="3">
    <source>
        <dbReference type="Proteomes" id="UP000612282"/>
    </source>
</evidence>
<dbReference type="InterPro" id="IPR017853">
    <property type="entry name" value="GH"/>
</dbReference>
<evidence type="ECO:0000313" key="2">
    <source>
        <dbReference type="EMBL" id="GID53954.1"/>
    </source>
</evidence>
<dbReference type="RefSeq" id="WP_203795067.1">
    <property type="nucleotide sequence ID" value="NZ_BAAAQE010000088.1"/>
</dbReference>
<dbReference type="SUPFAM" id="SSF51445">
    <property type="entry name" value="(Trans)glycosidases"/>
    <property type="match status" value="1"/>
</dbReference>
<sequence length="332" mass="34468">MKLSWKLAIAAVALTAAIIPVAISNAGTTGAGSTGAVETESTSMPAAPYLYPGWGDAPDPAEVIEATGVKAFTLAFVVAGQGCEPVWAGETGLTGGVHEEAIAKIEAAGAEVIPSIGGWSGDKLGPACSTAEDLAGAYQKVIDATGTTTIDIDIENADEFQDHDVQDRILEALKLVKAANPGLTTILTFSTTATGPNADGQRLIARAAELEAGIDVFTQMPFNIAEGTDIYATTVGATEGLRDELIEVFGYTEAEAYSHMGISAMNGISDQKEVTTLATFAEIREYASANGLARLSVWSVNRDRGCTTGEVTSDCSGIEQDDWAFTTEAAKF</sequence>
<organism evidence="2 3">
    <name type="scientific">Actinoplanes couchii</name>
    <dbReference type="NCBI Taxonomy" id="403638"/>
    <lineage>
        <taxon>Bacteria</taxon>
        <taxon>Bacillati</taxon>
        <taxon>Actinomycetota</taxon>
        <taxon>Actinomycetes</taxon>
        <taxon>Micromonosporales</taxon>
        <taxon>Micromonosporaceae</taxon>
        <taxon>Actinoplanes</taxon>
    </lineage>
</organism>
<dbReference type="EMBL" id="BOMG01000035">
    <property type="protein sequence ID" value="GID53954.1"/>
    <property type="molecule type" value="Genomic_DNA"/>
</dbReference>
<keyword evidence="3" id="KW-1185">Reference proteome</keyword>
<comment type="caution">
    <text evidence="2">The sequence shown here is derived from an EMBL/GenBank/DDBJ whole genome shotgun (WGS) entry which is preliminary data.</text>
</comment>
<evidence type="ECO:0000256" key="1">
    <source>
        <dbReference type="SAM" id="SignalP"/>
    </source>
</evidence>
<dbReference type="InterPro" id="IPR052750">
    <property type="entry name" value="GH18_Chitinase"/>
</dbReference>
<dbReference type="Gene3D" id="3.20.20.80">
    <property type="entry name" value="Glycosidases"/>
    <property type="match status" value="1"/>
</dbReference>
<name>A0ABQ3X631_9ACTN</name>
<proteinExistence type="predicted"/>
<dbReference type="PANTHER" id="PTHR42976:SF1">
    <property type="entry name" value="GH18 DOMAIN-CONTAINING PROTEIN-RELATED"/>
    <property type="match status" value="1"/>
</dbReference>